<reference evidence="1 2" key="1">
    <citation type="submission" date="2018-03" db="EMBL/GenBank/DDBJ databases">
        <title>Blue discolouration in mozzarella cheese caused by Pseudomonas fluorescens.</title>
        <authorList>
            <person name="Chiesa F."/>
            <person name="Dalmasso A."/>
            <person name="Lomonaco S."/>
        </authorList>
    </citation>
    <scope>NUCLEOTIDE SEQUENCE [LARGE SCALE GENOMIC DNA]</scope>
    <source>
        <strain evidence="1 2">11293</strain>
    </source>
</reference>
<gene>
    <name evidence="1" type="ORF">C7A10_27635</name>
</gene>
<sequence>MYESLQGIAAIAAANQFFDDLCQLVDDREELPLLRPQVEAYRWKALNHAGAGNTYHQMRGFLCGLMVSEILDVEQGRHLHQRLENSYDGGWS</sequence>
<organism evidence="1 2">
    <name type="scientific">Pseudomonas fluorescens</name>
    <dbReference type="NCBI Taxonomy" id="294"/>
    <lineage>
        <taxon>Bacteria</taxon>
        <taxon>Pseudomonadati</taxon>
        <taxon>Pseudomonadota</taxon>
        <taxon>Gammaproteobacteria</taxon>
        <taxon>Pseudomonadales</taxon>
        <taxon>Pseudomonadaceae</taxon>
        <taxon>Pseudomonas</taxon>
    </lineage>
</organism>
<evidence type="ECO:0000313" key="2">
    <source>
        <dbReference type="Proteomes" id="UP000239731"/>
    </source>
</evidence>
<dbReference type="EMBL" id="PVUH01000026">
    <property type="protein sequence ID" value="PRW85111.1"/>
    <property type="molecule type" value="Genomic_DNA"/>
</dbReference>
<dbReference type="Proteomes" id="UP000239731">
    <property type="component" value="Unassembled WGS sequence"/>
</dbReference>
<name>A0A2T0HPU9_PSEFL</name>
<dbReference type="RefSeq" id="WP_070411907.1">
    <property type="nucleotide sequence ID" value="NZ_PVUH01000026.1"/>
</dbReference>
<accession>A0A2T0HPU9</accession>
<dbReference type="AlphaFoldDB" id="A0A2T0HPU9"/>
<protein>
    <submittedName>
        <fullName evidence="1">Uncharacterized protein</fullName>
    </submittedName>
</protein>
<comment type="caution">
    <text evidence="1">The sequence shown here is derived from an EMBL/GenBank/DDBJ whole genome shotgun (WGS) entry which is preliminary data.</text>
</comment>
<evidence type="ECO:0000313" key="1">
    <source>
        <dbReference type="EMBL" id="PRW85111.1"/>
    </source>
</evidence>
<proteinExistence type="predicted"/>